<evidence type="ECO:0000256" key="1">
    <source>
        <dbReference type="SAM" id="Phobius"/>
    </source>
</evidence>
<evidence type="ECO:0000313" key="4">
    <source>
        <dbReference type="Proteomes" id="UP000068210"/>
    </source>
</evidence>
<evidence type="ECO:0000313" key="2">
    <source>
        <dbReference type="EMBL" id="AJE23674.1"/>
    </source>
</evidence>
<keyword evidence="1" id="KW-1133">Transmembrane helix</keyword>
<dbReference type="NCBIfam" id="TIGR02762">
    <property type="entry name" value="TraL_TIGR"/>
    <property type="match status" value="1"/>
</dbReference>
<dbReference type="Proteomes" id="UP000068210">
    <property type="component" value="Plasmid pAcX50e"/>
</dbReference>
<geneLocation type="plasmid" evidence="2 4">
    <name>pAcX50e</name>
</geneLocation>
<organism evidence="2 4">
    <name type="scientific">Azotobacter chroococcum NCIMB 8003</name>
    <dbReference type="NCBI Taxonomy" id="1328314"/>
    <lineage>
        <taxon>Bacteria</taxon>
        <taxon>Pseudomonadati</taxon>
        <taxon>Pseudomonadota</taxon>
        <taxon>Gammaproteobacteria</taxon>
        <taxon>Pseudomonadales</taxon>
        <taxon>Pseudomonadaceae</taxon>
        <taxon>Azotobacter</taxon>
    </lineage>
</organism>
<evidence type="ECO:0000313" key="3">
    <source>
        <dbReference type="EMBL" id="AJE23852.1"/>
    </source>
</evidence>
<dbReference type="EMBL" id="CP010421">
    <property type="protein sequence ID" value="AJE23852.1"/>
    <property type="molecule type" value="Genomic_DNA"/>
</dbReference>
<keyword evidence="4" id="KW-1185">Reference proteome</keyword>
<keyword evidence="1" id="KW-0472">Membrane</keyword>
<feature type="transmembrane region" description="Helical" evidence="1">
    <location>
        <begin position="29"/>
        <end position="53"/>
    </location>
</feature>
<dbReference type="HOGENOM" id="CLU_177734_2_0_6"/>
<dbReference type="KEGG" id="acx:Achr_f1580"/>
<accession>A0A0C4WSS3</accession>
<dbReference type="EMBL" id="CP010420">
    <property type="protein sequence ID" value="AJE23674.1"/>
    <property type="molecule type" value="Genomic_DNA"/>
</dbReference>
<sequence>MSNDGVKIPAYIDEPPYVLFWRIDEVMPIGIAMVAGVLIAQLMVCLVVGFALARFYRRYCDNRPDGYLLHALYWHLGAISGKNARSMPNAYEREFI</sequence>
<dbReference type="RefSeq" id="WP_040107217.1">
    <property type="nucleotide sequence ID" value="NZ_CP010420.1"/>
</dbReference>
<proteinExistence type="predicted"/>
<dbReference type="KEGG" id="acx:Achr_e830"/>
<dbReference type="AlphaFoldDB" id="A0A0C4WSS3"/>
<dbReference type="GO" id="GO:0019867">
    <property type="term" value="C:outer membrane"/>
    <property type="evidence" value="ECO:0007669"/>
    <property type="project" value="InterPro"/>
</dbReference>
<geneLocation type="plasmid" evidence="3 4">
    <name>pAcX50f</name>
</geneLocation>
<dbReference type="Proteomes" id="UP000068210">
    <property type="component" value="Plasmid pAcX50f"/>
</dbReference>
<keyword evidence="1" id="KW-0812">Transmembrane</keyword>
<name>A0A0C4WSS3_9GAMM</name>
<keyword evidence="2" id="KW-0614">Plasmid</keyword>
<reference evidence="2 4" key="1">
    <citation type="journal article" date="2015" name="PLoS ONE">
        <title>Azotobacter Genomes: The Genome of Azotobacter chroococcum NCIMB 8003 (ATCC 4412).</title>
        <authorList>
            <person name="Robson R.L."/>
            <person name="Jones R."/>
            <person name="Robson R.M."/>
            <person name="Schwartz A."/>
            <person name="Richardson T.H."/>
        </authorList>
    </citation>
    <scope>NUCLEOTIDE SEQUENCE [LARGE SCALE GENOMIC DNA]</scope>
    <source>
        <strain evidence="2 4">NCIMB 8003</strain>
        <plasmid evidence="2">pAcX50e</plasmid>
        <plasmid evidence="3">pAcX50f</plasmid>
        <plasmid evidence="4">Plasmid pAcX50e</plasmid>
        <plasmid evidence="4">Plasmid pAcX50f</plasmid>
    </source>
</reference>
<gene>
    <name evidence="2" type="primary">traL</name>
    <name evidence="3" type="synonym">trhL</name>
    <name evidence="2" type="ORF">Achr_e830</name>
    <name evidence="3" type="ORF">Achr_f1580</name>
</gene>
<dbReference type="Pfam" id="PF07178">
    <property type="entry name" value="TraL"/>
    <property type="match status" value="1"/>
</dbReference>
<dbReference type="InterPro" id="IPR009838">
    <property type="entry name" value="T4SS_TraL"/>
</dbReference>
<protein>
    <submittedName>
        <fullName evidence="2">Type IV secretion-like conjugative transfer system protein TraL</fullName>
    </submittedName>
</protein>